<protein>
    <submittedName>
        <fullName evidence="2">Uncharacterized protein</fullName>
    </submittedName>
</protein>
<gene>
    <name evidence="2" type="ORF">TRUGW13939_03271</name>
</gene>
<dbReference type="RefSeq" id="XP_035342349.1">
    <property type="nucleotide sequence ID" value="XM_035486456.1"/>
</dbReference>
<evidence type="ECO:0000313" key="2">
    <source>
        <dbReference type="EMBL" id="QKX56171.1"/>
    </source>
</evidence>
<dbReference type="KEGG" id="trg:TRUGW13939_03271"/>
<dbReference type="GeneID" id="55990776"/>
<dbReference type="EMBL" id="CP055899">
    <property type="protein sequence ID" value="QKX56171.1"/>
    <property type="molecule type" value="Genomic_DNA"/>
</dbReference>
<feature type="region of interest" description="Disordered" evidence="1">
    <location>
        <begin position="51"/>
        <end position="78"/>
    </location>
</feature>
<name>A0A7H8QRU1_TALRU</name>
<sequence>MEPANVCSRCALPVPRFLAIASKFTCLMLQPGMLGARITRYRTPRCFAAAASPPTVVSDKRASSPPPPSSLDQSPVYPPTSTHSISIIHPSTTLLHRLAHAALPLSSIAGSTQLYFTASPVPRPAALSLVFHHPRPSHRLSHPVPRPLPTIY</sequence>
<reference evidence="3" key="1">
    <citation type="submission" date="2020-06" db="EMBL/GenBank/DDBJ databases">
        <title>A chromosome-scale genome assembly of Talaromyces rugulosus W13939.</title>
        <authorList>
            <person name="Wang B."/>
            <person name="Guo L."/>
            <person name="Ye K."/>
            <person name="Wang L."/>
        </authorList>
    </citation>
    <scope>NUCLEOTIDE SEQUENCE [LARGE SCALE GENOMIC DNA]</scope>
    <source>
        <strain evidence="3">W13939</strain>
    </source>
</reference>
<evidence type="ECO:0000256" key="1">
    <source>
        <dbReference type="SAM" id="MobiDB-lite"/>
    </source>
</evidence>
<dbReference type="Proteomes" id="UP000509510">
    <property type="component" value="Chromosome II"/>
</dbReference>
<evidence type="ECO:0000313" key="3">
    <source>
        <dbReference type="Proteomes" id="UP000509510"/>
    </source>
</evidence>
<accession>A0A7H8QRU1</accession>
<dbReference type="AlphaFoldDB" id="A0A7H8QRU1"/>
<keyword evidence="3" id="KW-1185">Reference proteome</keyword>
<organism evidence="2 3">
    <name type="scientific">Talaromyces rugulosus</name>
    <name type="common">Penicillium rugulosum</name>
    <dbReference type="NCBI Taxonomy" id="121627"/>
    <lineage>
        <taxon>Eukaryota</taxon>
        <taxon>Fungi</taxon>
        <taxon>Dikarya</taxon>
        <taxon>Ascomycota</taxon>
        <taxon>Pezizomycotina</taxon>
        <taxon>Eurotiomycetes</taxon>
        <taxon>Eurotiomycetidae</taxon>
        <taxon>Eurotiales</taxon>
        <taxon>Trichocomaceae</taxon>
        <taxon>Talaromyces</taxon>
        <taxon>Talaromyces sect. Islandici</taxon>
    </lineage>
</organism>
<proteinExistence type="predicted"/>